<feature type="transmembrane region" description="Helical" evidence="1">
    <location>
        <begin position="63"/>
        <end position="84"/>
    </location>
</feature>
<proteinExistence type="predicted"/>
<dbReference type="STRING" id="693661.Arcve_1248"/>
<keyword evidence="1" id="KW-0812">Transmembrane</keyword>
<dbReference type="EMBL" id="CP002588">
    <property type="protein sequence ID" value="AEA47255.1"/>
    <property type="molecule type" value="Genomic_DNA"/>
</dbReference>
<sequence>MWKSLVALIVGLLAISPLLLSMASYGPMGGKYITDNNYRHFSPYERSAKYTLVNDVMLYLNKIAELLLVIGAFFVFIMTVLEYWKFDKMYKLEQQHHGGGRH</sequence>
<organism evidence="2 3">
    <name type="scientific">Archaeoglobus veneficus (strain DSM 11195 / SNP6)</name>
    <dbReference type="NCBI Taxonomy" id="693661"/>
    <lineage>
        <taxon>Archaea</taxon>
        <taxon>Methanobacteriati</taxon>
        <taxon>Methanobacteriota</taxon>
        <taxon>Archaeoglobi</taxon>
        <taxon>Archaeoglobales</taxon>
        <taxon>Archaeoglobaceae</taxon>
        <taxon>Archaeoglobus</taxon>
    </lineage>
</organism>
<keyword evidence="1" id="KW-1133">Transmembrane helix</keyword>
<keyword evidence="1" id="KW-0472">Membrane</keyword>
<name>F2KMX9_ARCVS</name>
<dbReference type="HOGENOM" id="CLU_2270906_0_0_2"/>
<evidence type="ECO:0000313" key="3">
    <source>
        <dbReference type="Proteomes" id="UP000008136"/>
    </source>
</evidence>
<dbReference type="RefSeq" id="WP_013683917.1">
    <property type="nucleotide sequence ID" value="NC_015320.1"/>
</dbReference>
<evidence type="ECO:0000256" key="1">
    <source>
        <dbReference type="SAM" id="Phobius"/>
    </source>
</evidence>
<dbReference type="AlphaFoldDB" id="F2KMX9"/>
<accession>F2KMX9</accession>
<protein>
    <submittedName>
        <fullName evidence="2">Uncharacterized protein</fullName>
    </submittedName>
</protein>
<reference evidence="2 3" key="1">
    <citation type="submission" date="2011-03" db="EMBL/GenBank/DDBJ databases">
        <title>The complete genome of Archaeoglobus veneficus SNP6.</title>
        <authorList>
            <consortium name="US DOE Joint Genome Institute (JGI-PGF)"/>
            <person name="Lucas S."/>
            <person name="Copeland A."/>
            <person name="Lapidus A."/>
            <person name="Bruce D."/>
            <person name="Goodwin L."/>
            <person name="Pitluck S."/>
            <person name="Kyrpides N."/>
            <person name="Mavromatis K."/>
            <person name="Pagani I."/>
            <person name="Ivanova N."/>
            <person name="Mikhailova N."/>
            <person name="Lu M."/>
            <person name="Detter J.C."/>
            <person name="Tapia R."/>
            <person name="Han C."/>
            <person name="Land M."/>
            <person name="Hauser L."/>
            <person name="Markowitz V."/>
            <person name="Cheng J.-F."/>
            <person name="Hugenholtz P."/>
            <person name="Woyke T."/>
            <person name="Wu D."/>
            <person name="Spring S."/>
            <person name="Brambilla E."/>
            <person name="Klenk H.-P."/>
            <person name="Eisen J.A."/>
        </authorList>
    </citation>
    <scope>NUCLEOTIDE SEQUENCE [LARGE SCALE GENOMIC DNA]</scope>
    <source>
        <strain>SNP6</strain>
    </source>
</reference>
<dbReference type="GeneID" id="10394368"/>
<evidence type="ECO:0000313" key="2">
    <source>
        <dbReference type="EMBL" id="AEA47255.1"/>
    </source>
</evidence>
<dbReference type="KEGG" id="ave:Arcve_1248"/>
<keyword evidence="3" id="KW-1185">Reference proteome</keyword>
<dbReference type="Proteomes" id="UP000008136">
    <property type="component" value="Chromosome"/>
</dbReference>
<dbReference type="eggNOG" id="arCOG13270">
    <property type="taxonomic scope" value="Archaea"/>
</dbReference>
<gene>
    <name evidence="2" type="ordered locus">Arcve_1248</name>
</gene>